<organism evidence="4 5">
    <name type="scientific">Crossiella equi</name>
    <dbReference type="NCBI Taxonomy" id="130796"/>
    <lineage>
        <taxon>Bacteria</taxon>
        <taxon>Bacillati</taxon>
        <taxon>Actinomycetota</taxon>
        <taxon>Actinomycetes</taxon>
        <taxon>Pseudonocardiales</taxon>
        <taxon>Pseudonocardiaceae</taxon>
        <taxon>Crossiella</taxon>
    </lineage>
</organism>
<evidence type="ECO:0000256" key="1">
    <source>
        <dbReference type="SAM" id="MobiDB-lite"/>
    </source>
</evidence>
<dbReference type="Proteomes" id="UP001519363">
    <property type="component" value="Unassembled WGS sequence"/>
</dbReference>
<dbReference type="InterPro" id="IPR036388">
    <property type="entry name" value="WH-like_DNA-bd_sf"/>
</dbReference>
<reference evidence="4 5" key="1">
    <citation type="submission" date="2021-03" db="EMBL/GenBank/DDBJ databases">
        <title>Sequencing the genomes of 1000 actinobacteria strains.</title>
        <authorList>
            <person name="Klenk H.-P."/>
        </authorList>
    </citation>
    <scope>NUCLEOTIDE SEQUENCE [LARGE SCALE GENOMIC DNA]</scope>
    <source>
        <strain evidence="4 5">DSM 44580</strain>
    </source>
</reference>
<evidence type="ECO:0000259" key="3">
    <source>
        <dbReference type="Pfam" id="PF13936"/>
    </source>
</evidence>
<dbReference type="InterPro" id="IPR025246">
    <property type="entry name" value="IS30-like_HTH"/>
</dbReference>
<feature type="domain" description="HTH marR-type" evidence="2">
    <location>
        <begin position="93"/>
        <end position="149"/>
    </location>
</feature>
<dbReference type="InterPro" id="IPR051917">
    <property type="entry name" value="Transposase-Integrase"/>
</dbReference>
<feature type="compositionally biased region" description="Polar residues" evidence="1">
    <location>
        <begin position="29"/>
        <end position="44"/>
    </location>
</feature>
<feature type="domain" description="Transposase IS30-like HTH" evidence="3">
    <location>
        <begin position="2"/>
        <end position="40"/>
    </location>
</feature>
<accession>A0ABS5AII3</accession>
<dbReference type="InterPro" id="IPR000835">
    <property type="entry name" value="HTH_MarR-typ"/>
</dbReference>
<dbReference type="RefSeq" id="WP_209707292.1">
    <property type="nucleotide sequence ID" value="NZ_JAGIOO010000001.1"/>
</dbReference>
<dbReference type="Gene3D" id="1.10.10.10">
    <property type="entry name" value="Winged helix-like DNA-binding domain superfamily/Winged helix DNA-binding domain"/>
    <property type="match status" value="1"/>
</dbReference>
<keyword evidence="4" id="KW-0238">DNA-binding</keyword>
<evidence type="ECO:0000313" key="4">
    <source>
        <dbReference type="EMBL" id="MBP2476392.1"/>
    </source>
</evidence>
<keyword evidence="5" id="KW-1185">Reference proteome</keyword>
<comment type="caution">
    <text evidence="4">The sequence shown here is derived from an EMBL/GenBank/DDBJ whole genome shotgun (WGS) entry which is preliminary data.</text>
</comment>
<dbReference type="GO" id="GO:0003677">
    <property type="term" value="F:DNA binding"/>
    <property type="evidence" value="ECO:0007669"/>
    <property type="project" value="UniProtKB-KW"/>
</dbReference>
<gene>
    <name evidence="4" type="ORF">JOF53_005264</name>
</gene>
<dbReference type="PANTHER" id="PTHR10948">
    <property type="entry name" value="TRANSPOSASE"/>
    <property type="match status" value="1"/>
</dbReference>
<dbReference type="PANTHER" id="PTHR10948:SF23">
    <property type="entry name" value="TRANSPOSASE INSI FOR INSERTION SEQUENCE ELEMENT IS30A-RELATED"/>
    <property type="match status" value="1"/>
</dbReference>
<dbReference type="EMBL" id="JAGIOO010000001">
    <property type="protein sequence ID" value="MBP2476392.1"/>
    <property type="molecule type" value="Genomic_DNA"/>
</dbReference>
<evidence type="ECO:0000313" key="5">
    <source>
        <dbReference type="Proteomes" id="UP001519363"/>
    </source>
</evidence>
<dbReference type="InterPro" id="IPR036390">
    <property type="entry name" value="WH_DNA-bd_sf"/>
</dbReference>
<dbReference type="Pfam" id="PF12802">
    <property type="entry name" value="MarR_2"/>
    <property type="match status" value="1"/>
</dbReference>
<dbReference type="SUPFAM" id="SSF46785">
    <property type="entry name" value="Winged helix' DNA-binding domain"/>
    <property type="match status" value="1"/>
</dbReference>
<feature type="region of interest" description="Disordered" evidence="1">
    <location>
        <begin position="28"/>
        <end position="76"/>
    </location>
</feature>
<sequence length="221" mass="24518">MTSADRERIAEGIAEGLSYAQIAAELGRPTSTVSREVQRNSGLSGYQPDAAQHATASRARRGRAPAAPSAPAPLPTTHQEFAEDLVSLLLSTGVPRMPARTLAALVVAPRGLTSAELVRLLRVSPASVSTAIGYLESVHMVRRLREDRRERYLVDAEVWYRSWLDSVRQLTQWAEMGKRGTKLFGEDTEAGRQMARMHGFFDSVWRDMLAIGERWWAEQDG</sequence>
<dbReference type="Pfam" id="PF13936">
    <property type="entry name" value="HTH_38"/>
    <property type="match status" value="1"/>
</dbReference>
<name>A0ABS5AII3_9PSEU</name>
<evidence type="ECO:0000259" key="2">
    <source>
        <dbReference type="Pfam" id="PF12802"/>
    </source>
</evidence>
<protein>
    <submittedName>
        <fullName evidence="4">DNA-binding transcriptional ArsR family regulator</fullName>
    </submittedName>
</protein>
<proteinExistence type="predicted"/>